<dbReference type="EMBL" id="WVHS01000004">
    <property type="protein sequence ID" value="MXV16907.1"/>
    <property type="molecule type" value="Genomic_DNA"/>
</dbReference>
<reference evidence="1 2" key="1">
    <citation type="submission" date="2019-11" db="EMBL/GenBank/DDBJ databases">
        <title>Pedobacter sp. HMF7056 Genome sequencing and assembly.</title>
        <authorList>
            <person name="Kang H."/>
            <person name="Kim H."/>
            <person name="Joh K."/>
        </authorList>
    </citation>
    <scope>NUCLEOTIDE SEQUENCE [LARGE SCALE GENOMIC DNA]</scope>
    <source>
        <strain evidence="1 2">HMF7056</strain>
    </source>
</reference>
<dbReference type="AlphaFoldDB" id="A0A7K1Y1B1"/>
<sequence>MRTKIDFSKPAATYNQVMLETYFEDDKKGKFQVLKGAWEYPDPELLFPNDQLLTPREHGNEN</sequence>
<evidence type="ECO:0000313" key="2">
    <source>
        <dbReference type="Proteomes" id="UP000451233"/>
    </source>
</evidence>
<organism evidence="1 2">
    <name type="scientific">Hufsiella ginkgonis</name>
    <dbReference type="NCBI Taxonomy" id="2695274"/>
    <lineage>
        <taxon>Bacteria</taxon>
        <taxon>Pseudomonadati</taxon>
        <taxon>Bacteroidota</taxon>
        <taxon>Sphingobacteriia</taxon>
        <taxon>Sphingobacteriales</taxon>
        <taxon>Sphingobacteriaceae</taxon>
        <taxon>Hufsiella</taxon>
    </lineage>
</organism>
<dbReference type="Proteomes" id="UP000451233">
    <property type="component" value="Unassembled WGS sequence"/>
</dbReference>
<accession>A0A7K1Y1B1</accession>
<comment type="caution">
    <text evidence="1">The sequence shown here is derived from an EMBL/GenBank/DDBJ whole genome shotgun (WGS) entry which is preliminary data.</text>
</comment>
<evidence type="ECO:0000313" key="1">
    <source>
        <dbReference type="EMBL" id="MXV16907.1"/>
    </source>
</evidence>
<proteinExistence type="predicted"/>
<name>A0A7K1Y1B1_9SPHI</name>
<protein>
    <submittedName>
        <fullName evidence="1">Uncharacterized protein</fullName>
    </submittedName>
</protein>
<gene>
    <name evidence="1" type="ORF">GS398_16520</name>
</gene>
<keyword evidence="2" id="KW-1185">Reference proteome</keyword>
<dbReference type="RefSeq" id="WP_160907922.1">
    <property type="nucleotide sequence ID" value="NZ_WVHS01000004.1"/>
</dbReference>